<accession>A0A1H1G333</accession>
<reference evidence="2" key="1">
    <citation type="submission" date="2016-10" db="EMBL/GenBank/DDBJ databases">
        <authorList>
            <person name="Varghese N."/>
            <person name="Submissions S."/>
        </authorList>
    </citation>
    <scope>NUCLEOTIDE SEQUENCE [LARGE SCALE GENOMIC DNA]</scope>
    <source>
        <strain evidence="2">DSM 24767</strain>
    </source>
</reference>
<dbReference type="Proteomes" id="UP000198848">
    <property type="component" value="Unassembled WGS sequence"/>
</dbReference>
<dbReference type="EMBL" id="FNLC01000002">
    <property type="protein sequence ID" value="SDR07644.1"/>
    <property type="molecule type" value="Genomic_DNA"/>
</dbReference>
<gene>
    <name evidence="1" type="ORF">SAMN04489842_2238</name>
</gene>
<name>A0A1H1G333_NATTX</name>
<evidence type="ECO:0000313" key="1">
    <source>
        <dbReference type="EMBL" id="SDR07644.1"/>
    </source>
</evidence>
<dbReference type="OrthoDB" id="284080at2157"/>
<protein>
    <submittedName>
        <fullName evidence="1">Uncharacterized protein</fullName>
    </submittedName>
</protein>
<dbReference type="AlphaFoldDB" id="A0A1H1G333"/>
<proteinExistence type="predicted"/>
<dbReference type="RefSeq" id="WP_170831019.1">
    <property type="nucleotide sequence ID" value="NZ_FNLC01000002.1"/>
</dbReference>
<sequence>MPIISKDDFSYHTNDCPDVGDGMRTTSLPEEVTSIDDLECGCWDAYDSLDELE</sequence>
<organism evidence="1 2">
    <name type="scientific">Natronobacterium texcoconense</name>
    <dbReference type="NCBI Taxonomy" id="1095778"/>
    <lineage>
        <taxon>Archaea</taxon>
        <taxon>Methanobacteriati</taxon>
        <taxon>Methanobacteriota</taxon>
        <taxon>Stenosarchaea group</taxon>
        <taxon>Halobacteria</taxon>
        <taxon>Halobacteriales</taxon>
        <taxon>Natrialbaceae</taxon>
        <taxon>Natronobacterium</taxon>
    </lineage>
</organism>
<evidence type="ECO:0000313" key="2">
    <source>
        <dbReference type="Proteomes" id="UP000198848"/>
    </source>
</evidence>
<keyword evidence="2" id="KW-1185">Reference proteome</keyword>